<dbReference type="GO" id="GO:0009244">
    <property type="term" value="P:lipopolysaccharide core region biosynthetic process"/>
    <property type="evidence" value="ECO:0007669"/>
    <property type="project" value="TreeGrafter"/>
</dbReference>
<evidence type="ECO:0000256" key="1">
    <source>
        <dbReference type="ARBA" id="ARBA00022676"/>
    </source>
</evidence>
<accession>A0A7W9WPZ7</accession>
<dbReference type="InterPro" id="IPR002201">
    <property type="entry name" value="Glyco_trans_9"/>
</dbReference>
<dbReference type="EC" id="2.4.-.-" evidence="3"/>
<evidence type="ECO:0000313" key="3">
    <source>
        <dbReference type="EMBL" id="MBB6085068.1"/>
    </source>
</evidence>
<dbReference type="Proteomes" id="UP000541136">
    <property type="component" value="Unassembled WGS sequence"/>
</dbReference>
<dbReference type="PANTHER" id="PTHR30160">
    <property type="entry name" value="TETRAACYLDISACCHARIDE 4'-KINASE-RELATED"/>
    <property type="match status" value="1"/>
</dbReference>
<comment type="caution">
    <text evidence="3">The sequence shown here is derived from an EMBL/GenBank/DDBJ whole genome shotgun (WGS) entry which is preliminary data.</text>
</comment>
<dbReference type="AlphaFoldDB" id="A0A7W9WPZ7"/>
<dbReference type="EMBL" id="JACHIB010000020">
    <property type="protein sequence ID" value="MBB6085068.1"/>
    <property type="molecule type" value="Genomic_DNA"/>
</dbReference>
<keyword evidence="1 3" id="KW-0328">Glycosyltransferase</keyword>
<dbReference type="Gene3D" id="3.40.50.2000">
    <property type="entry name" value="Glycogen Phosphorylase B"/>
    <property type="match status" value="2"/>
</dbReference>
<protein>
    <submittedName>
        <fullName evidence="3">Heptosyltransferase-2</fullName>
        <ecNumber evidence="3">2.4.-.-</ecNumber>
    </submittedName>
</protein>
<dbReference type="InterPro" id="IPR051199">
    <property type="entry name" value="LPS_LOS_Heptosyltrfase"/>
</dbReference>
<gene>
    <name evidence="3" type="ORF">HNR28_003121</name>
</gene>
<keyword evidence="2 3" id="KW-0808">Transferase</keyword>
<dbReference type="SUPFAM" id="SSF53756">
    <property type="entry name" value="UDP-Glycosyltransferase/glycogen phosphorylase"/>
    <property type="match status" value="1"/>
</dbReference>
<organism evidence="3 4">
    <name type="scientific">Castellaniella defragrans</name>
    <name type="common">Alcaligenes defragrans</name>
    <dbReference type="NCBI Taxonomy" id="75697"/>
    <lineage>
        <taxon>Bacteria</taxon>
        <taxon>Pseudomonadati</taxon>
        <taxon>Pseudomonadota</taxon>
        <taxon>Betaproteobacteria</taxon>
        <taxon>Burkholderiales</taxon>
        <taxon>Alcaligenaceae</taxon>
        <taxon>Castellaniella</taxon>
    </lineage>
</organism>
<reference evidence="3 4" key="1">
    <citation type="submission" date="2020-08" db="EMBL/GenBank/DDBJ databases">
        <title>Genomic Encyclopedia of Type Strains, Phase IV (KMG-IV): sequencing the most valuable type-strain genomes for metagenomic binning, comparative biology and taxonomic classification.</title>
        <authorList>
            <person name="Goeker M."/>
        </authorList>
    </citation>
    <scope>NUCLEOTIDE SEQUENCE [LARGE SCALE GENOMIC DNA]</scope>
    <source>
        <strain evidence="3 4">DSM 12141</strain>
    </source>
</reference>
<evidence type="ECO:0000313" key="4">
    <source>
        <dbReference type="Proteomes" id="UP000541136"/>
    </source>
</evidence>
<name>A0A7W9WPZ7_CASDE</name>
<evidence type="ECO:0000256" key="2">
    <source>
        <dbReference type="ARBA" id="ARBA00022679"/>
    </source>
</evidence>
<sequence>MTPSPSPVLYVRLPNWVGDVCMSLPSLEALLATGLPVVACARPWAGDLLAAYPLAGFVPMQGAWRTDRAAVRNARRQARHGRPLGLLLPDSLSSALVFRFAGIPCAGYRDDGRSLILRWPCAKPAGPLHAVQSWYHLTRHALAQWRLPQPPPQPAEELRWRAAIPHEDEAARALSRAGLASGGFVLIAPTATGLHKGRVKVWPGFDSLTRSLQARGLTVAMAPPEAERQAAREAAPTALLLPPLGLGAFAALTRRAALVICNDSGVSHLGAAAGARQITLFGVTDSARTGPWSNRAVRMGRMGAWPAAPEVLSTALDLIDTPPAA</sequence>
<dbReference type="Pfam" id="PF01075">
    <property type="entry name" value="Glyco_transf_9"/>
    <property type="match status" value="1"/>
</dbReference>
<dbReference type="PANTHER" id="PTHR30160:SF7">
    <property type="entry name" value="ADP-HEPTOSE--LPS HEPTOSYLTRANSFERASE 2"/>
    <property type="match status" value="1"/>
</dbReference>
<dbReference type="GO" id="GO:0005829">
    <property type="term" value="C:cytosol"/>
    <property type="evidence" value="ECO:0007669"/>
    <property type="project" value="TreeGrafter"/>
</dbReference>
<dbReference type="GO" id="GO:0008713">
    <property type="term" value="F:ADP-heptose-lipopolysaccharide heptosyltransferase activity"/>
    <property type="evidence" value="ECO:0007669"/>
    <property type="project" value="TreeGrafter"/>
</dbReference>
<proteinExistence type="predicted"/>